<keyword evidence="3" id="KW-0413">Isomerase</keyword>
<gene>
    <name evidence="3" type="ORF">OOT00_08665</name>
</gene>
<dbReference type="RefSeq" id="WP_265424947.1">
    <property type="nucleotide sequence ID" value="NZ_JAPFPW010000008.1"/>
</dbReference>
<dbReference type="InterPro" id="IPR027304">
    <property type="entry name" value="Trigger_fact/SurA_dom_sf"/>
</dbReference>
<dbReference type="Proteomes" id="UP001209681">
    <property type="component" value="Unassembled WGS sequence"/>
</dbReference>
<dbReference type="InterPro" id="IPR000297">
    <property type="entry name" value="PPIase_PpiC"/>
</dbReference>
<organism evidence="3 4">
    <name type="scientific">Desulfobotulus pelophilus</name>
    <dbReference type="NCBI Taxonomy" id="2823377"/>
    <lineage>
        <taxon>Bacteria</taxon>
        <taxon>Pseudomonadati</taxon>
        <taxon>Thermodesulfobacteriota</taxon>
        <taxon>Desulfobacteria</taxon>
        <taxon>Desulfobacterales</taxon>
        <taxon>Desulfobacteraceae</taxon>
        <taxon>Desulfobotulus</taxon>
    </lineage>
</organism>
<name>A0ABT3N9B6_9BACT</name>
<comment type="caution">
    <text evidence="3">The sequence shown here is derived from an EMBL/GenBank/DDBJ whole genome shotgun (WGS) entry which is preliminary data.</text>
</comment>
<dbReference type="Pfam" id="PF13145">
    <property type="entry name" value="Rotamase_2"/>
    <property type="match status" value="1"/>
</dbReference>
<keyword evidence="1" id="KW-0732">Signal</keyword>
<dbReference type="PROSITE" id="PS51257">
    <property type="entry name" value="PROKAR_LIPOPROTEIN"/>
    <property type="match status" value="1"/>
</dbReference>
<evidence type="ECO:0000313" key="4">
    <source>
        <dbReference type="Proteomes" id="UP001209681"/>
    </source>
</evidence>
<proteinExistence type="predicted"/>
<dbReference type="EMBL" id="JAPFPW010000008">
    <property type="protein sequence ID" value="MCW7754057.1"/>
    <property type="molecule type" value="Genomic_DNA"/>
</dbReference>
<feature type="domain" description="PpiC" evidence="2">
    <location>
        <begin position="112"/>
        <end position="222"/>
    </location>
</feature>
<feature type="signal peptide" evidence="1">
    <location>
        <begin position="1"/>
        <end position="19"/>
    </location>
</feature>
<keyword evidence="4" id="KW-1185">Reference proteome</keyword>
<sequence>MFRYLICGLLLLCLMAGCNQPVTENTVLIPQDMDQAFLDAYARRMQEGRDTALSAEQVLEHVQNMEALIAEARLRKLHEIPEFRQALHQFQAELFMHTLQPELVREIPRESISDDQVRAFFEEHREQHYSLPDLYTLRIALAEDQEEVLKLTSLMDKKETEETPKGLRFLSPRPLEQFPAPWQEALQEMAEGNTSPVLEHGRGFAVLRLESLEKNRFQDFEERMEYIRNDALYARYRDAWKKAYEDLREIHGIRMDSALSDAFAADFRSSFGKNKEQL</sequence>
<evidence type="ECO:0000259" key="2">
    <source>
        <dbReference type="Pfam" id="PF13145"/>
    </source>
</evidence>
<evidence type="ECO:0000256" key="1">
    <source>
        <dbReference type="SAM" id="SignalP"/>
    </source>
</evidence>
<reference evidence="3 4" key="1">
    <citation type="submission" date="2022-11" db="EMBL/GenBank/DDBJ databases">
        <title>Desulfobotulus tamanensis H1 sp. nov. - anaerobic, alkaliphilic, sulphate reducing bacterium isolated from terrestrial mud volcano.</title>
        <authorList>
            <person name="Frolova A."/>
            <person name="Merkel A.Y."/>
            <person name="Slobodkin A.I."/>
        </authorList>
    </citation>
    <scope>NUCLEOTIDE SEQUENCE [LARGE SCALE GENOMIC DNA]</scope>
    <source>
        <strain evidence="3 4">H1</strain>
    </source>
</reference>
<evidence type="ECO:0000313" key="3">
    <source>
        <dbReference type="EMBL" id="MCW7754057.1"/>
    </source>
</evidence>
<protein>
    <submittedName>
        <fullName evidence="3">Peptidylprolyl isomerase</fullName>
    </submittedName>
</protein>
<dbReference type="SUPFAM" id="SSF109998">
    <property type="entry name" value="Triger factor/SurA peptide-binding domain-like"/>
    <property type="match status" value="1"/>
</dbReference>
<dbReference type="GO" id="GO:0016853">
    <property type="term" value="F:isomerase activity"/>
    <property type="evidence" value="ECO:0007669"/>
    <property type="project" value="UniProtKB-KW"/>
</dbReference>
<accession>A0ABT3N9B6</accession>
<feature type="chain" id="PRO_5046350184" evidence="1">
    <location>
        <begin position="20"/>
        <end position="278"/>
    </location>
</feature>